<dbReference type="InterPro" id="IPR019748">
    <property type="entry name" value="FERM_central"/>
</dbReference>
<dbReference type="CDD" id="cd13206">
    <property type="entry name" value="FERM_C-lobe_PLEKHH1_PLEKHH2"/>
    <property type="match status" value="1"/>
</dbReference>
<evidence type="ECO:0000259" key="4">
    <source>
        <dbReference type="PROSITE" id="PS51016"/>
    </source>
</evidence>
<reference evidence="5 6" key="1">
    <citation type="journal article" date="2018" name="Mol. Genet. Genomics">
        <title>The red deer Cervus elaphus genome CerEla1.0: sequencing, annotating, genes, and chromosomes.</title>
        <authorList>
            <person name="Bana N.A."/>
            <person name="Nyiri A."/>
            <person name="Nagy J."/>
            <person name="Frank K."/>
            <person name="Nagy T."/>
            <person name="Steger V."/>
            <person name="Schiller M."/>
            <person name="Lakatos P."/>
            <person name="Sugar L."/>
            <person name="Horn P."/>
            <person name="Barta E."/>
            <person name="Orosz L."/>
        </authorList>
    </citation>
    <scope>NUCLEOTIDE SEQUENCE [LARGE SCALE GENOMIC DNA]</scope>
    <source>
        <strain evidence="5">Hungarian</strain>
    </source>
</reference>
<dbReference type="InterPro" id="IPR000857">
    <property type="entry name" value="MyTH4_dom"/>
</dbReference>
<feature type="domain" description="FERM" evidence="3">
    <location>
        <begin position="154"/>
        <end position="519"/>
    </location>
</feature>
<keyword evidence="6" id="KW-1185">Reference proteome</keyword>
<dbReference type="InterPro" id="IPR011993">
    <property type="entry name" value="PH-like_dom_sf"/>
</dbReference>
<dbReference type="InterPro" id="IPR035963">
    <property type="entry name" value="FERM_2"/>
</dbReference>
<proteinExistence type="predicted"/>
<feature type="domain" description="MyTH4" evidence="4">
    <location>
        <begin position="4"/>
        <end position="159"/>
    </location>
</feature>
<dbReference type="Gene3D" id="2.30.29.30">
    <property type="entry name" value="Pleckstrin-homology domain (PH domain)/Phosphotyrosine-binding domain (PTB)"/>
    <property type="match status" value="1"/>
</dbReference>
<name>A0A212CTP5_CEREH</name>
<dbReference type="Pfam" id="PF00373">
    <property type="entry name" value="FERM_M"/>
    <property type="match status" value="1"/>
</dbReference>
<dbReference type="PANTHER" id="PTHR22903:SF4">
    <property type="entry name" value="PLECKSTRIN HOMOLOGY DOMAIN-CONTAINING FAMILY H MEMBER 1"/>
    <property type="match status" value="1"/>
</dbReference>
<organism evidence="5 6">
    <name type="scientific">Cervus elaphus hippelaphus</name>
    <name type="common">European red deer</name>
    <dbReference type="NCBI Taxonomy" id="46360"/>
    <lineage>
        <taxon>Eukaryota</taxon>
        <taxon>Metazoa</taxon>
        <taxon>Chordata</taxon>
        <taxon>Craniata</taxon>
        <taxon>Vertebrata</taxon>
        <taxon>Euteleostomi</taxon>
        <taxon>Mammalia</taxon>
        <taxon>Eutheria</taxon>
        <taxon>Laurasiatheria</taxon>
        <taxon>Artiodactyla</taxon>
        <taxon>Ruminantia</taxon>
        <taxon>Pecora</taxon>
        <taxon>Cervidae</taxon>
        <taxon>Cervinae</taxon>
        <taxon>Cervus</taxon>
    </lineage>
</organism>
<accession>A0A212CTP5</accession>
<dbReference type="InterPro" id="IPR000299">
    <property type="entry name" value="FERM_domain"/>
</dbReference>
<dbReference type="InterPro" id="IPR038185">
    <property type="entry name" value="MyTH4_dom_sf"/>
</dbReference>
<dbReference type="InterPro" id="IPR014352">
    <property type="entry name" value="FERM/acyl-CoA-bd_prot_sf"/>
</dbReference>
<dbReference type="InterPro" id="IPR019749">
    <property type="entry name" value="Band_41_domain"/>
</dbReference>
<dbReference type="Proteomes" id="UP000242450">
    <property type="component" value="Chromosome 12"/>
</dbReference>
<dbReference type="SUPFAM" id="SSF47031">
    <property type="entry name" value="Second domain of FERM"/>
    <property type="match status" value="1"/>
</dbReference>
<dbReference type="Gene3D" id="1.25.40.530">
    <property type="entry name" value="MyTH4 domain"/>
    <property type="match status" value="1"/>
</dbReference>
<dbReference type="Gene3D" id="3.10.20.90">
    <property type="entry name" value="Phosphatidylinositol 3-kinase Catalytic Subunit, Chain A, domain 1"/>
    <property type="match status" value="1"/>
</dbReference>
<protein>
    <recommendedName>
        <fullName evidence="7">FERM domain-containing protein</fullName>
    </recommendedName>
</protein>
<dbReference type="CDD" id="cd14473">
    <property type="entry name" value="FERM_B-lobe"/>
    <property type="match status" value="1"/>
</dbReference>
<comment type="caution">
    <text evidence="5">The sequence shown here is derived from an EMBL/GenBank/DDBJ whole genome shotgun (WGS) entry which is preliminary data.</text>
</comment>
<gene>
    <name evidence="5" type="ORF">Celaphus_00006061</name>
</gene>
<dbReference type="PROSITE" id="PS51016">
    <property type="entry name" value="MYTH4"/>
    <property type="match status" value="1"/>
</dbReference>
<dbReference type="PANTHER" id="PTHR22903">
    <property type="entry name" value="PLEKHH PROTEIN"/>
    <property type="match status" value="1"/>
</dbReference>
<evidence type="ECO:0000259" key="3">
    <source>
        <dbReference type="PROSITE" id="PS50057"/>
    </source>
</evidence>
<dbReference type="SMART" id="SM00139">
    <property type="entry name" value="MyTH4"/>
    <property type="match status" value="1"/>
</dbReference>
<dbReference type="SMART" id="SM00295">
    <property type="entry name" value="B41"/>
    <property type="match status" value="1"/>
</dbReference>
<keyword evidence="1" id="KW-0677">Repeat</keyword>
<dbReference type="Pfam" id="PF00784">
    <property type="entry name" value="MyTH4"/>
    <property type="match status" value="1"/>
</dbReference>
<dbReference type="OrthoDB" id="6285196at2759"/>
<evidence type="ECO:0000256" key="2">
    <source>
        <dbReference type="ARBA" id="ARBA00023054"/>
    </source>
</evidence>
<dbReference type="AlphaFoldDB" id="A0A212CTP5"/>
<sequence>MLCYTTDGLYTSLTTLPSEALQTEAVKLFKGTVIKEPPKPTVISLQSCQLFINVPVEAASVDYHVSLAQTALQVCLTHPELQSEIYCQLVKQASCRPPQKSSLMQPPSCGFSPTGYVSVGSQGNETGQYATYCQRAVERTLQTGEREARPSRMEVVSILLRNPFHHSLPFSIPVHFANGTYQRLNQETGMRKASHSGFALFTDDPAGRDLEHCLQGSVKICDAISKWEQALKELHAGKSEGGTRVVKLMYKNRLYFRSQVKGETERERLLLASQTNREIVAGRFPVNKELALEMAALMAQVEYGDLERTILPGPGGTLSAKAQHHLQQVLDRFYPRRYRHGAPAEQLRESLWGGLQSWGDLRAATETWRPVSPSVQTRLLADQLTTKWAALHGCSSPECVRIYLAVARKWPLFGAKLFAAQPAQLSSKERTLVWIAVNEDGVSILDHNTMQVHITYPYSWVTTFGGCRDDFMLVIRSLPDQSSGKGHIEKLIFRMAAPKIAEMTFILASYMNHCSTTVNPPTTPTAACQPWELHG</sequence>
<evidence type="ECO:0000256" key="1">
    <source>
        <dbReference type="ARBA" id="ARBA00022737"/>
    </source>
</evidence>
<dbReference type="Gene3D" id="1.20.80.10">
    <property type="match status" value="1"/>
</dbReference>
<dbReference type="GO" id="GO:0005856">
    <property type="term" value="C:cytoskeleton"/>
    <property type="evidence" value="ECO:0007669"/>
    <property type="project" value="InterPro"/>
</dbReference>
<keyword evidence="2" id="KW-0175">Coiled coil</keyword>
<dbReference type="EMBL" id="MKHE01000012">
    <property type="protein sequence ID" value="OWK09343.1"/>
    <property type="molecule type" value="Genomic_DNA"/>
</dbReference>
<evidence type="ECO:0000313" key="6">
    <source>
        <dbReference type="Proteomes" id="UP000242450"/>
    </source>
</evidence>
<evidence type="ECO:0008006" key="7">
    <source>
        <dbReference type="Google" id="ProtNLM"/>
    </source>
</evidence>
<evidence type="ECO:0000313" key="5">
    <source>
        <dbReference type="EMBL" id="OWK09343.1"/>
    </source>
</evidence>
<dbReference type="PROSITE" id="PS50057">
    <property type="entry name" value="FERM_3"/>
    <property type="match status" value="1"/>
</dbReference>